<dbReference type="SUPFAM" id="SSF54373">
    <property type="entry name" value="FAD-linked reductases, C-terminal domain"/>
    <property type="match status" value="1"/>
</dbReference>
<comment type="caution">
    <text evidence="6">The sequence shown here is derived from an EMBL/GenBank/DDBJ whole genome shotgun (WGS) entry which is preliminary data.</text>
</comment>
<sequence>MQSYIVIGSGILGASTAYHLAKQGADVTLVDRNDPGQATAAAAGIVCPWLTNRRNKAWYRLVKEGAKYYPTLIQQLRADGETETGYARVGAINIFDTEEKLNKKMEVALERRESTPEMGEVTALSPAETKALFPPLSEEYGAVHISGAARVNGGDLRNALIRGAEKNGATFIHGDASLMFRGSKITGVSVNGEKYNADQVLVTGGVWAKELLEDLGMHFLVTSQKAQIVHLQMPHTDTSSWPVLMPPYNQYMLTFGDGKIVVGATQENNAGDDDRVTMGGIHEITDKALKVAPGLSSSTYVETKVGFRPFTPGYLPIIGPVPNMEGLLIANGLGASGLTSGPYLGLEFSKLALGQPTDLDLNDYNVAGAFV</sequence>
<evidence type="ECO:0000256" key="2">
    <source>
        <dbReference type="ARBA" id="ARBA00009410"/>
    </source>
</evidence>
<evidence type="ECO:0000256" key="4">
    <source>
        <dbReference type="ARBA" id="ARBA00023002"/>
    </source>
</evidence>
<comment type="similarity">
    <text evidence="2">Belongs to the DadA oxidoreductase family.</text>
</comment>
<proteinExistence type="inferred from homology"/>
<reference evidence="7" key="1">
    <citation type="journal article" date="2019" name="Int. J. Syst. Evol. Microbiol.">
        <title>The Global Catalogue of Microorganisms (GCM) 10K type strain sequencing project: providing services to taxonomists for standard genome sequencing and annotation.</title>
        <authorList>
            <consortium name="The Broad Institute Genomics Platform"/>
            <consortium name="The Broad Institute Genome Sequencing Center for Infectious Disease"/>
            <person name="Wu L."/>
            <person name="Ma J."/>
        </authorList>
    </citation>
    <scope>NUCLEOTIDE SEQUENCE [LARGE SCALE GENOMIC DNA]</scope>
    <source>
        <strain evidence="7">TISTR 1535</strain>
    </source>
</reference>
<dbReference type="PANTHER" id="PTHR13847">
    <property type="entry name" value="SARCOSINE DEHYDROGENASE-RELATED"/>
    <property type="match status" value="1"/>
</dbReference>
<feature type="domain" description="FAD dependent oxidoreductase" evidence="5">
    <location>
        <begin position="4"/>
        <end position="348"/>
    </location>
</feature>
<dbReference type="EC" id="1.-.-.-" evidence="6"/>
<keyword evidence="4 6" id="KW-0560">Oxidoreductase</keyword>
<dbReference type="Gene3D" id="3.50.50.60">
    <property type="entry name" value="FAD/NAD(P)-binding domain"/>
    <property type="match status" value="1"/>
</dbReference>
<gene>
    <name evidence="6" type="ORF">ACFSUO_13715</name>
</gene>
<evidence type="ECO:0000313" key="6">
    <source>
        <dbReference type="EMBL" id="MFD2762011.1"/>
    </source>
</evidence>
<keyword evidence="7" id="KW-1185">Reference proteome</keyword>
<evidence type="ECO:0000256" key="3">
    <source>
        <dbReference type="ARBA" id="ARBA00022630"/>
    </source>
</evidence>
<keyword evidence="3" id="KW-0285">Flavoprotein</keyword>
<dbReference type="InterPro" id="IPR036188">
    <property type="entry name" value="FAD/NAD-bd_sf"/>
</dbReference>
<protein>
    <submittedName>
        <fullName evidence="6">NAD(P)/FAD-dependent oxidoreductase</fullName>
        <ecNumber evidence="6">1.-.-.-</ecNumber>
    </submittedName>
</protein>
<name>A0ABW5V7R2_9BACI</name>
<dbReference type="EMBL" id="JBHUNA010000034">
    <property type="protein sequence ID" value="MFD2762011.1"/>
    <property type="molecule type" value="Genomic_DNA"/>
</dbReference>
<dbReference type="RefSeq" id="WP_382395090.1">
    <property type="nucleotide sequence ID" value="NZ_JBHUNA010000034.1"/>
</dbReference>
<organism evidence="6 7">
    <name type="scientific">Lentibacillus juripiscarius</name>
    <dbReference type="NCBI Taxonomy" id="257446"/>
    <lineage>
        <taxon>Bacteria</taxon>
        <taxon>Bacillati</taxon>
        <taxon>Bacillota</taxon>
        <taxon>Bacilli</taxon>
        <taxon>Bacillales</taxon>
        <taxon>Bacillaceae</taxon>
        <taxon>Lentibacillus</taxon>
    </lineage>
</organism>
<dbReference type="GO" id="GO:0016491">
    <property type="term" value="F:oxidoreductase activity"/>
    <property type="evidence" value="ECO:0007669"/>
    <property type="project" value="UniProtKB-KW"/>
</dbReference>
<dbReference type="Pfam" id="PF01266">
    <property type="entry name" value="DAO"/>
    <property type="match status" value="1"/>
</dbReference>
<dbReference type="SUPFAM" id="SSF51905">
    <property type="entry name" value="FAD/NAD(P)-binding domain"/>
    <property type="match status" value="1"/>
</dbReference>
<accession>A0ABW5V7R2</accession>
<dbReference type="Proteomes" id="UP001597502">
    <property type="component" value="Unassembled WGS sequence"/>
</dbReference>
<dbReference type="PANTHER" id="PTHR13847:SF286">
    <property type="entry name" value="D-AMINO ACID DEHYDROGENASE"/>
    <property type="match status" value="1"/>
</dbReference>
<dbReference type="Gene3D" id="3.30.9.10">
    <property type="entry name" value="D-Amino Acid Oxidase, subunit A, domain 2"/>
    <property type="match status" value="1"/>
</dbReference>
<comment type="cofactor">
    <cofactor evidence="1">
        <name>FAD</name>
        <dbReference type="ChEBI" id="CHEBI:57692"/>
    </cofactor>
</comment>
<evidence type="ECO:0000313" key="7">
    <source>
        <dbReference type="Proteomes" id="UP001597502"/>
    </source>
</evidence>
<evidence type="ECO:0000256" key="1">
    <source>
        <dbReference type="ARBA" id="ARBA00001974"/>
    </source>
</evidence>
<dbReference type="InterPro" id="IPR006076">
    <property type="entry name" value="FAD-dep_OxRdtase"/>
</dbReference>
<evidence type="ECO:0000259" key="5">
    <source>
        <dbReference type="Pfam" id="PF01266"/>
    </source>
</evidence>